<organism evidence="1 2">
    <name type="scientific">Corynebacterium hindlerae</name>
    <dbReference type="NCBI Taxonomy" id="699041"/>
    <lineage>
        <taxon>Bacteria</taxon>
        <taxon>Bacillati</taxon>
        <taxon>Actinomycetota</taxon>
        <taxon>Actinomycetes</taxon>
        <taxon>Mycobacteriales</taxon>
        <taxon>Corynebacteriaceae</taxon>
        <taxon>Corynebacterium</taxon>
    </lineage>
</organism>
<protein>
    <submittedName>
        <fullName evidence="1">Uncharacterized protein</fullName>
    </submittedName>
</protein>
<gene>
    <name evidence="1" type="ORF">HW450_08385</name>
</gene>
<proteinExistence type="predicted"/>
<dbReference type="EMBL" id="CP059833">
    <property type="protein sequence ID" value="QMV84386.1"/>
    <property type="molecule type" value="Genomic_DNA"/>
</dbReference>
<dbReference type="Proteomes" id="UP000515570">
    <property type="component" value="Chromosome"/>
</dbReference>
<accession>A0A7G5FCP5</accession>
<evidence type="ECO:0000313" key="1">
    <source>
        <dbReference type="EMBL" id="QMV84386.1"/>
    </source>
</evidence>
<dbReference type="RefSeq" id="WP_182385195.1">
    <property type="nucleotide sequence ID" value="NZ_CP059833.1"/>
</dbReference>
<dbReference type="AlphaFoldDB" id="A0A7G5FCP5"/>
<keyword evidence="2" id="KW-1185">Reference proteome</keyword>
<name>A0A7G5FCP5_9CORY</name>
<reference evidence="1 2" key="1">
    <citation type="submission" date="2020-07" db="EMBL/GenBank/DDBJ databases">
        <title>non toxigenic Corynebacterium sp. nov from a clinical source.</title>
        <authorList>
            <person name="Bernier A.-M."/>
            <person name="Bernard K."/>
        </authorList>
    </citation>
    <scope>NUCLEOTIDE SEQUENCE [LARGE SCALE GENOMIC DNA]</scope>
    <source>
        <strain evidence="2">NML 93-0612</strain>
    </source>
</reference>
<evidence type="ECO:0000313" key="2">
    <source>
        <dbReference type="Proteomes" id="UP000515570"/>
    </source>
</evidence>
<sequence>MRRKASLATLLQAGRTRTIGLASLHVQDNELASEALAATWVSWRILARGPLVVRRYLRRS</sequence>